<keyword evidence="3" id="KW-1185">Reference proteome</keyword>
<reference evidence="2 3" key="1">
    <citation type="submission" date="2024-09" db="EMBL/GenBank/DDBJ databases">
        <authorList>
            <person name="Sun Q."/>
            <person name="Mori K."/>
        </authorList>
    </citation>
    <scope>NUCLEOTIDE SEQUENCE [LARGE SCALE GENOMIC DNA]</scope>
    <source>
        <strain evidence="2 3">JCM 3324</strain>
    </source>
</reference>
<dbReference type="Proteomes" id="UP001589568">
    <property type="component" value="Unassembled WGS sequence"/>
</dbReference>
<accession>A0ABV5P2U4</accession>
<proteinExistence type="predicted"/>
<feature type="region of interest" description="Disordered" evidence="1">
    <location>
        <begin position="1"/>
        <end position="20"/>
    </location>
</feature>
<evidence type="ECO:0000256" key="1">
    <source>
        <dbReference type="SAM" id="MobiDB-lite"/>
    </source>
</evidence>
<sequence length="97" mass="10299">MTTTATLPAIPVGPHRDRSEIHPAARTSGQIGTILGIATRPDFDHALGNPADADTAARRRRAGSDPDVWFMWTSTTGRVHAALITPAGRIACEVDIT</sequence>
<comment type="caution">
    <text evidence="2">The sequence shown here is derived from an EMBL/GenBank/DDBJ whole genome shotgun (WGS) entry which is preliminary data.</text>
</comment>
<gene>
    <name evidence="2" type="ORF">ACFFR3_46050</name>
</gene>
<dbReference type="RefSeq" id="WP_345410136.1">
    <property type="nucleotide sequence ID" value="NZ_BAAAXS010000002.1"/>
</dbReference>
<evidence type="ECO:0000313" key="2">
    <source>
        <dbReference type="EMBL" id="MFB9476900.1"/>
    </source>
</evidence>
<evidence type="ECO:0000313" key="3">
    <source>
        <dbReference type="Proteomes" id="UP001589568"/>
    </source>
</evidence>
<name>A0ABV5P2U4_9ACTN</name>
<organism evidence="2 3">
    <name type="scientific">Nonomuraea salmonea</name>
    <dbReference type="NCBI Taxonomy" id="46181"/>
    <lineage>
        <taxon>Bacteria</taxon>
        <taxon>Bacillati</taxon>
        <taxon>Actinomycetota</taxon>
        <taxon>Actinomycetes</taxon>
        <taxon>Streptosporangiales</taxon>
        <taxon>Streptosporangiaceae</taxon>
        <taxon>Nonomuraea</taxon>
    </lineage>
</organism>
<dbReference type="EMBL" id="JBHMCF010000057">
    <property type="protein sequence ID" value="MFB9476900.1"/>
    <property type="molecule type" value="Genomic_DNA"/>
</dbReference>
<protein>
    <submittedName>
        <fullName evidence="2">Uncharacterized protein</fullName>
    </submittedName>
</protein>